<organism evidence="1 2">
    <name type="scientific">Dryococelus australis</name>
    <dbReference type="NCBI Taxonomy" id="614101"/>
    <lineage>
        <taxon>Eukaryota</taxon>
        <taxon>Metazoa</taxon>
        <taxon>Ecdysozoa</taxon>
        <taxon>Arthropoda</taxon>
        <taxon>Hexapoda</taxon>
        <taxon>Insecta</taxon>
        <taxon>Pterygota</taxon>
        <taxon>Neoptera</taxon>
        <taxon>Polyneoptera</taxon>
        <taxon>Phasmatodea</taxon>
        <taxon>Verophasmatodea</taxon>
        <taxon>Anareolatae</taxon>
        <taxon>Phasmatidae</taxon>
        <taxon>Eurycanthinae</taxon>
        <taxon>Dryococelus</taxon>
    </lineage>
</organism>
<dbReference type="Proteomes" id="UP001159363">
    <property type="component" value="Chromosome 5"/>
</dbReference>
<reference evidence="1 2" key="1">
    <citation type="submission" date="2023-02" db="EMBL/GenBank/DDBJ databases">
        <title>LHISI_Scaffold_Assembly.</title>
        <authorList>
            <person name="Stuart O.P."/>
            <person name="Cleave R."/>
            <person name="Magrath M.J.L."/>
            <person name="Mikheyev A.S."/>
        </authorList>
    </citation>
    <scope>NUCLEOTIDE SEQUENCE [LARGE SCALE GENOMIC DNA]</scope>
    <source>
        <strain evidence="1">Daus_M_001</strain>
        <tissue evidence="1">Leg muscle</tissue>
    </source>
</reference>
<protein>
    <submittedName>
        <fullName evidence="1">Uncharacterized protein</fullName>
    </submittedName>
</protein>
<evidence type="ECO:0000313" key="1">
    <source>
        <dbReference type="EMBL" id="KAJ8880236.1"/>
    </source>
</evidence>
<comment type="caution">
    <text evidence="1">The sequence shown here is derived from an EMBL/GenBank/DDBJ whole genome shotgun (WGS) entry which is preliminary data.</text>
</comment>
<dbReference type="EMBL" id="JARBHB010000006">
    <property type="protein sequence ID" value="KAJ8880236.1"/>
    <property type="molecule type" value="Genomic_DNA"/>
</dbReference>
<keyword evidence="2" id="KW-1185">Reference proteome</keyword>
<sequence length="344" mass="38096">MVNNRVDEKSVFQLGADIEQLTTPEGRLRCVVASKMCVDANSRRLTCRRRVYTEAYARVTRNFARSTAEPCNKRQMWLPEGHWAGKCCELSESAALIIRTDCALPFVEMNGYAIPSIFPPGAFTRSESPNSSEQDIQPTKIREFNDLQARHYRLVYKYVDTNCTLVICCHSGRRQLDIVLQEASNTVRTNESSKSKGRATLRRSSNSKNGWLKYRMSSAFISAKSMAKAIGNRAGRCRWLVGFLGDLPFVPPLHSDTAPYSSLFTLVVSQDLDVKSRPNLFTHSFKCPYTSDNETPIDNGTRSLGIGVIPGSTGCIVAPVGFLITPVGVANRASPATDMPLAPQ</sequence>
<proteinExistence type="predicted"/>
<evidence type="ECO:0000313" key="2">
    <source>
        <dbReference type="Proteomes" id="UP001159363"/>
    </source>
</evidence>
<accession>A0ABQ9H7M8</accession>
<name>A0ABQ9H7M8_9NEOP</name>
<gene>
    <name evidence="1" type="ORF">PR048_016702</name>
</gene>